<keyword evidence="6" id="KW-0028">Amino-acid biosynthesis</keyword>
<feature type="binding site" evidence="12">
    <location>
        <position position="596"/>
    </location>
    <ligand>
        <name>L-methionine</name>
        <dbReference type="ChEBI" id="CHEBI:57844"/>
    </ligand>
</feature>
<dbReference type="PANTHER" id="PTHR30519">
    <property type="entry name" value="5-METHYLTETRAHYDROPTEROYLTRIGLUTAMATE--HOMOCYSTEINE METHYLTRANSFERASE"/>
    <property type="match status" value="1"/>
</dbReference>
<evidence type="ECO:0000256" key="11">
    <source>
        <dbReference type="ARBA" id="ARBA00023167"/>
    </source>
</evidence>
<sequence length="751" mass="81756">MTTPFPSATIVGYPRIGAQRELKRAVEGFWAGRLDETELTEVARDLRLASYRRLAELGLTEDASIPASFSFYDQVLDTTWLLGALPPRFEGAAGLAGYFLLARGEGGTAPLEMTKWFNTNYHYLVPEIGPDTPISLAHTTPVDLFVEAREAGLVVRPQLVGPLTYLLLSKPAVEGYRPLDRLDEVTSVYAELLVRLAEAGAPWVQLDEPGLTSDNLGLSSAEIAGLAERVYQRLGSVAGRPQLLVTTPYGEATEGLAALAQTPVEAIHADLVHGQAPAPLADKTLVAGLISGRNIWRADLEAKLAWLQAQPGAVSVATSTSLQHVPYSVAGEEWDHPHLKSWLAFAEEKVAEVVTLARGRNGEDISAELAAASQALATRAADAGVKVPAIRQRTASLQPADREREDYSIRQAAQAEKLQLPLLPTTTIGSFPQTGEIRQARAAHARGELSTADYEDRLRQEIRDVIHLQEKLDIDVLVHGEPERNDMVQYFAELLDGFEVTKNGWVQSYGSRCTRPSILWGDVSRPEPMTVRWSTYAQSVTDRPVKGMLTGPVTILAWSFVRDDLALGEVADQVGLALRDEVSDLEAAGIGVIQVDEPALRELLPLRREDQDAYLEWSVGSFRVATSGVEAQTQIHTHLCYSEFGDVIDAIDALGADVTSLEAARSHMEVLPALEATGFSRQIGPGIYDIHSPRVPEVSELSELLSEAVAAVPADRLWVNPDCGLKTRTYAQVEPSLHNMVAAAKEVRAHQ</sequence>
<feature type="binding site" evidence="13">
    <location>
        <position position="640"/>
    </location>
    <ligand>
        <name>Zn(2+)</name>
        <dbReference type="ChEBI" id="CHEBI:29105"/>
        <label>1</label>
        <note>catalytic</note>
    </ligand>
</feature>
<name>A0AAU7V795_9ACTO</name>
<dbReference type="SUPFAM" id="SSF51726">
    <property type="entry name" value="UROD/MetE-like"/>
    <property type="match status" value="2"/>
</dbReference>
<keyword evidence="9" id="KW-0677">Repeat</keyword>
<comment type="cofactor">
    <cofactor evidence="13">
        <name>Zn(2+)</name>
        <dbReference type="ChEBI" id="CHEBI:29105"/>
    </cofactor>
    <text evidence="13">Binds 2 Zn(2+) ions per subunit.</text>
</comment>
<dbReference type="GO" id="GO:0003871">
    <property type="term" value="F:5-methyltetrahydropteroyltriglutamate-homocysteine S-methyltransferase activity"/>
    <property type="evidence" value="ECO:0007669"/>
    <property type="project" value="UniProtKB-EC"/>
</dbReference>
<feature type="domain" description="Cobalamin-independent methionine synthase MetE C-terminal/archaeal" evidence="15">
    <location>
        <begin position="423"/>
        <end position="745"/>
    </location>
</feature>
<evidence type="ECO:0000256" key="1">
    <source>
        <dbReference type="ARBA" id="ARBA00002777"/>
    </source>
</evidence>
<feature type="domain" description="Cobalamin-independent methionine synthase MetE N-terminal" evidence="16">
    <location>
        <begin position="8"/>
        <end position="309"/>
    </location>
</feature>
<evidence type="ECO:0000256" key="9">
    <source>
        <dbReference type="ARBA" id="ARBA00022737"/>
    </source>
</evidence>
<feature type="binding site" evidence="13">
    <location>
        <position position="662"/>
    </location>
    <ligand>
        <name>Zn(2+)</name>
        <dbReference type="ChEBI" id="CHEBI:29105"/>
        <label>2</label>
    </ligand>
</feature>
<comment type="pathway">
    <text evidence="2">Amino-acid biosynthesis; L-methionine biosynthesis via de novo pathway; L-methionine from L-homocysteine (MetE route): step 1/1.</text>
</comment>
<dbReference type="GO" id="GO:0032259">
    <property type="term" value="P:methylation"/>
    <property type="evidence" value="ECO:0007669"/>
    <property type="project" value="UniProtKB-KW"/>
</dbReference>
<evidence type="ECO:0000259" key="15">
    <source>
        <dbReference type="Pfam" id="PF01717"/>
    </source>
</evidence>
<proteinExistence type="inferred from homology"/>
<evidence type="ECO:0000256" key="4">
    <source>
        <dbReference type="ARBA" id="ARBA00012034"/>
    </source>
</evidence>
<evidence type="ECO:0000256" key="13">
    <source>
        <dbReference type="PIRSR" id="PIRSR000382-2"/>
    </source>
</evidence>
<evidence type="ECO:0000256" key="14">
    <source>
        <dbReference type="PIRSR" id="PIRSR000382-3"/>
    </source>
</evidence>
<dbReference type="NCBIfam" id="NF003556">
    <property type="entry name" value="PRK05222.1"/>
    <property type="match status" value="1"/>
</dbReference>
<dbReference type="Pfam" id="PF01717">
    <property type="entry name" value="Meth_synt_2"/>
    <property type="match status" value="1"/>
</dbReference>
<dbReference type="GO" id="GO:0009086">
    <property type="term" value="P:methionine biosynthetic process"/>
    <property type="evidence" value="ECO:0007669"/>
    <property type="project" value="UniProtKB-KW"/>
</dbReference>
<feature type="binding site" evidence="12">
    <location>
        <position position="120"/>
    </location>
    <ligand>
        <name>5-methyltetrahydropteroyltri-L-glutamate</name>
        <dbReference type="ChEBI" id="CHEBI:58207"/>
    </ligand>
</feature>
<dbReference type="GO" id="GO:0008270">
    <property type="term" value="F:zinc ion binding"/>
    <property type="evidence" value="ECO:0007669"/>
    <property type="project" value="InterPro"/>
</dbReference>
<reference evidence="17" key="1">
    <citation type="submission" date="2023-11" db="EMBL/GenBank/DDBJ databases">
        <title>Scrofimicrobium hongkongense sp. nov., isolated from a patient with peritonitis.</title>
        <authorList>
            <person name="Lao H.Y."/>
            <person name="Wong A.Y.P."/>
            <person name="Ng T.L."/>
            <person name="Wong R.Y.L."/>
            <person name="Yau M.C.Y."/>
            <person name="Lam J.Y.W."/>
            <person name="Siu G.K.H."/>
        </authorList>
    </citation>
    <scope>NUCLEOTIDE SEQUENCE</scope>
    <source>
        <strain evidence="17">R131</strain>
    </source>
</reference>
<dbReference type="InterPro" id="IPR013215">
    <property type="entry name" value="Cbl-indep_Met_Synth_N"/>
</dbReference>
<organism evidence="17">
    <name type="scientific">Scrofimicrobium appendicitidis</name>
    <dbReference type="NCBI Taxonomy" id="3079930"/>
    <lineage>
        <taxon>Bacteria</taxon>
        <taxon>Bacillati</taxon>
        <taxon>Actinomycetota</taxon>
        <taxon>Actinomycetes</taxon>
        <taxon>Actinomycetales</taxon>
        <taxon>Actinomycetaceae</taxon>
        <taxon>Scrofimicrobium</taxon>
    </lineage>
</organism>
<dbReference type="InterPro" id="IPR038071">
    <property type="entry name" value="UROD/MetE-like_sf"/>
</dbReference>
<dbReference type="NCBIfam" id="TIGR01371">
    <property type="entry name" value="met_syn_B12ind"/>
    <property type="match status" value="1"/>
</dbReference>
<feature type="binding site" evidence="12">
    <location>
        <position position="596"/>
    </location>
    <ligand>
        <name>L-homocysteine</name>
        <dbReference type="ChEBI" id="CHEBI:58199"/>
    </ligand>
</feature>
<feature type="active site" description="Proton donor" evidence="14">
    <location>
        <position position="691"/>
    </location>
</feature>
<dbReference type="PIRSF" id="PIRSF000382">
    <property type="entry name" value="MeTrfase_B12_ind"/>
    <property type="match status" value="1"/>
</dbReference>
<dbReference type="RefSeq" id="WP_350258065.1">
    <property type="nucleotide sequence ID" value="NZ_CP138335.1"/>
</dbReference>
<keyword evidence="8 13" id="KW-0479">Metal-binding</keyword>
<evidence type="ECO:0000256" key="3">
    <source>
        <dbReference type="ARBA" id="ARBA00009553"/>
    </source>
</evidence>
<feature type="binding site" evidence="12">
    <location>
        <position position="23"/>
    </location>
    <ligand>
        <name>5-methyltetrahydropteroyltri-L-glutamate</name>
        <dbReference type="ChEBI" id="CHEBI:58207"/>
    </ligand>
</feature>
<feature type="binding site" evidence="13">
    <location>
        <position position="638"/>
    </location>
    <ligand>
        <name>Zn(2+)</name>
        <dbReference type="ChEBI" id="CHEBI:29105"/>
        <label>1</label>
        <note>catalytic</note>
    </ligand>
</feature>
<dbReference type="EMBL" id="CP138335">
    <property type="protein sequence ID" value="XBW07864.1"/>
    <property type="molecule type" value="Genomic_DNA"/>
</dbReference>
<evidence type="ECO:0000256" key="12">
    <source>
        <dbReference type="PIRSR" id="PIRSR000382-1"/>
    </source>
</evidence>
<gene>
    <name evidence="17" type="primary">metE</name>
    <name evidence="17" type="ORF">SAC06_09490</name>
</gene>
<keyword evidence="5 17" id="KW-0489">Methyltransferase</keyword>
<protein>
    <recommendedName>
        <fullName evidence="4">5-methyltetrahydropteroyltriglutamate--homocysteine S-methyltransferase</fullName>
        <ecNumber evidence="4">2.1.1.14</ecNumber>
    </recommendedName>
</protein>
<feature type="binding site" evidence="12">
    <location>
        <position position="558"/>
    </location>
    <ligand>
        <name>5-methyltetrahydropteroyltri-L-glutamate</name>
        <dbReference type="ChEBI" id="CHEBI:58207"/>
    </ligand>
</feature>
<evidence type="ECO:0000259" key="16">
    <source>
        <dbReference type="Pfam" id="PF08267"/>
    </source>
</evidence>
<dbReference type="InterPro" id="IPR002629">
    <property type="entry name" value="Met_Synth_C/arc"/>
</dbReference>
<comment type="function">
    <text evidence="1">Catalyzes the transfer of a methyl group from 5-methyltetrahydrofolate to homocysteine resulting in methionine formation.</text>
</comment>
<dbReference type="CDD" id="cd03311">
    <property type="entry name" value="CIMS_C_terminal_like"/>
    <property type="match status" value="1"/>
</dbReference>
<evidence type="ECO:0000313" key="17">
    <source>
        <dbReference type="EMBL" id="XBW07864.1"/>
    </source>
</evidence>
<keyword evidence="11" id="KW-0486">Methionine biosynthesis</keyword>
<dbReference type="CDD" id="cd03312">
    <property type="entry name" value="CIMS_N_terminal_like"/>
    <property type="match status" value="1"/>
</dbReference>
<evidence type="ECO:0000256" key="5">
    <source>
        <dbReference type="ARBA" id="ARBA00022603"/>
    </source>
</evidence>
<dbReference type="EC" id="2.1.1.14" evidence="4"/>
<evidence type="ECO:0000256" key="2">
    <source>
        <dbReference type="ARBA" id="ARBA00004681"/>
    </source>
</evidence>
<dbReference type="Pfam" id="PF08267">
    <property type="entry name" value="Meth_synt_1"/>
    <property type="match status" value="1"/>
</dbReference>
<evidence type="ECO:0000256" key="6">
    <source>
        <dbReference type="ARBA" id="ARBA00022605"/>
    </source>
</evidence>
<evidence type="ECO:0000256" key="8">
    <source>
        <dbReference type="ARBA" id="ARBA00022723"/>
    </source>
</evidence>
<accession>A0AAU7V795</accession>
<feature type="binding site" evidence="12">
    <location>
        <begin position="512"/>
        <end position="513"/>
    </location>
    <ligand>
        <name>5-methyltetrahydropteroyltri-L-glutamate</name>
        <dbReference type="ChEBI" id="CHEBI:58207"/>
    </ligand>
</feature>
<feature type="binding site" evidence="13">
    <location>
        <position position="723"/>
    </location>
    <ligand>
        <name>Zn(2+)</name>
        <dbReference type="ChEBI" id="CHEBI:29105"/>
        <label>1</label>
        <note>catalytic</note>
    </ligand>
</feature>
<keyword evidence="7 17" id="KW-0808">Transferase</keyword>
<keyword evidence="10 13" id="KW-0862">Zinc</keyword>
<feature type="binding site" evidence="12">
    <location>
        <position position="481"/>
    </location>
    <ligand>
        <name>L-methionine</name>
        <dbReference type="ChEBI" id="CHEBI:57844"/>
    </ligand>
</feature>
<dbReference type="Gene3D" id="3.20.20.210">
    <property type="match status" value="2"/>
</dbReference>
<evidence type="ECO:0000256" key="10">
    <source>
        <dbReference type="ARBA" id="ARBA00022833"/>
    </source>
</evidence>
<feature type="binding site" evidence="12">
    <location>
        <begin position="428"/>
        <end position="430"/>
    </location>
    <ligand>
        <name>L-methionine</name>
        <dbReference type="ChEBI" id="CHEBI:57844"/>
    </ligand>
</feature>
<dbReference type="InterPro" id="IPR006276">
    <property type="entry name" value="Cobalamin-indep_Met_synthase"/>
</dbReference>
<dbReference type="AlphaFoldDB" id="A0AAU7V795"/>
<evidence type="ECO:0000256" key="7">
    <source>
        <dbReference type="ARBA" id="ARBA00022679"/>
    </source>
</evidence>
<dbReference type="KEGG" id="sapp:SAC06_09490"/>
<feature type="binding site" evidence="12">
    <location>
        <begin position="428"/>
        <end position="430"/>
    </location>
    <ligand>
        <name>L-homocysteine</name>
        <dbReference type="ChEBI" id="CHEBI:58199"/>
    </ligand>
</feature>
<comment type="similarity">
    <text evidence="3">Belongs to the vitamin-B12 independent methionine synthase family.</text>
</comment>